<keyword evidence="2" id="KW-0812">Transmembrane</keyword>
<keyword evidence="4" id="KW-1185">Reference proteome</keyword>
<name>H5Y0V9_9FIRM</name>
<evidence type="ECO:0000256" key="2">
    <source>
        <dbReference type="SAM" id="Phobius"/>
    </source>
</evidence>
<gene>
    <name evidence="3" type="ORF">DesyoDRAFT_5446</name>
</gene>
<dbReference type="Proteomes" id="UP000005104">
    <property type="component" value="Chromosome"/>
</dbReference>
<dbReference type="InterPro" id="IPR027981">
    <property type="entry name" value="DUF4446"/>
</dbReference>
<dbReference type="EMBL" id="CM001441">
    <property type="protein sequence ID" value="EHQ92365.1"/>
    <property type="molecule type" value="Genomic_DNA"/>
</dbReference>
<organism evidence="3 4">
    <name type="scientific">Desulfosporosinus youngiae DSM 17734</name>
    <dbReference type="NCBI Taxonomy" id="768710"/>
    <lineage>
        <taxon>Bacteria</taxon>
        <taxon>Bacillati</taxon>
        <taxon>Bacillota</taxon>
        <taxon>Clostridia</taxon>
        <taxon>Eubacteriales</taxon>
        <taxon>Desulfitobacteriaceae</taxon>
        <taxon>Desulfosporosinus</taxon>
    </lineage>
</organism>
<dbReference type="HOGENOM" id="CLU_101313_1_0_9"/>
<evidence type="ECO:0000313" key="4">
    <source>
        <dbReference type="Proteomes" id="UP000005104"/>
    </source>
</evidence>
<dbReference type="AlphaFoldDB" id="H5Y0V9"/>
<evidence type="ECO:0008006" key="5">
    <source>
        <dbReference type="Google" id="ProtNLM"/>
    </source>
</evidence>
<keyword evidence="2" id="KW-1133">Transmembrane helix</keyword>
<keyword evidence="1" id="KW-0175">Coiled coil</keyword>
<proteinExistence type="predicted"/>
<protein>
    <recommendedName>
        <fullName evidence="5">DUF4446 domain-containing protein</fullName>
    </recommendedName>
</protein>
<dbReference type="eggNOG" id="COG1196">
    <property type="taxonomic scope" value="Bacteria"/>
</dbReference>
<accession>H5Y0V9</accession>
<dbReference type="RefSeq" id="WP_007787700.1">
    <property type="nucleotide sequence ID" value="NZ_CM001441.1"/>
</dbReference>
<dbReference type="OrthoDB" id="5244042at2"/>
<evidence type="ECO:0000256" key="1">
    <source>
        <dbReference type="SAM" id="Coils"/>
    </source>
</evidence>
<keyword evidence="2" id="KW-0472">Membrane</keyword>
<sequence length="166" mass="18809">MTIESIMPLYWWAACIMAIVLLLLSVITILLYGRMKRFEASYISLQTFVNGKQMDILLQEYQDKLSKLEQNLEECKVRLNPIEVKLKAGIDRAELIRFRAFEDVGSDLSFAFALLNQEGDGVVLSSIHSREEARVYAKPISGGQSTYLLSDEEKEVVAKAMIGQKI</sequence>
<feature type="coiled-coil region" evidence="1">
    <location>
        <begin position="51"/>
        <end position="78"/>
    </location>
</feature>
<dbReference type="Pfam" id="PF14584">
    <property type="entry name" value="DUF4446"/>
    <property type="match status" value="1"/>
</dbReference>
<reference evidence="3 4" key="1">
    <citation type="submission" date="2011-11" db="EMBL/GenBank/DDBJ databases">
        <title>The Noncontiguous Finished genome of Desulfosporosinus youngiae DSM 17734.</title>
        <authorList>
            <consortium name="US DOE Joint Genome Institute (JGI-PGF)"/>
            <person name="Lucas S."/>
            <person name="Han J."/>
            <person name="Lapidus A."/>
            <person name="Cheng J.-F."/>
            <person name="Goodwin L."/>
            <person name="Pitluck S."/>
            <person name="Peters L."/>
            <person name="Ovchinnikova G."/>
            <person name="Lu M."/>
            <person name="Land M.L."/>
            <person name="Hauser L."/>
            <person name="Pester M."/>
            <person name="Spring S."/>
            <person name="Ollivier B."/>
            <person name="Rattei T."/>
            <person name="Klenk H.-P."/>
            <person name="Wagner M."/>
            <person name="Loy A."/>
            <person name="Woyke T.J."/>
        </authorList>
    </citation>
    <scope>NUCLEOTIDE SEQUENCE [LARGE SCALE GENOMIC DNA]</scope>
    <source>
        <strain evidence="3 4">DSM 17734</strain>
    </source>
</reference>
<evidence type="ECO:0000313" key="3">
    <source>
        <dbReference type="EMBL" id="EHQ92365.1"/>
    </source>
</evidence>
<feature type="transmembrane region" description="Helical" evidence="2">
    <location>
        <begin position="6"/>
        <end position="32"/>
    </location>
</feature>
<dbReference type="STRING" id="768710.DesyoDRAFT_5446"/>